<keyword evidence="2" id="KW-1185">Reference proteome</keyword>
<accession>A0ACA9U0X7</accession>
<reference evidence="1" key="2">
    <citation type="submission" date="2021-10" db="EMBL/GenBank/DDBJ databases">
        <authorList>
            <person name="Piombo E."/>
        </authorList>
    </citation>
    <scope>NUCLEOTIDE SEQUENCE</scope>
</reference>
<sequence length="90" mass="9852">MVAERLGPLEMARRSTLLKFFTAVVAKRLGTVEVARLRRAANVQVLIVEGDVTSLDQVRNGHGDCHAGDTQKDGREILNSNHDCGLKPTK</sequence>
<organism evidence="1 2">
    <name type="scientific">Clonostachys rosea f. rosea IK726</name>
    <dbReference type="NCBI Taxonomy" id="1349383"/>
    <lineage>
        <taxon>Eukaryota</taxon>
        <taxon>Fungi</taxon>
        <taxon>Dikarya</taxon>
        <taxon>Ascomycota</taxon>
        <taxon>Pezizomycotina</taxon>
        <taxon>Sordariomycetes</taxon>
        <taxon>Hypocreomycetidae</taxon>
        <taxon>Hypocreales</taxon>
        <taxon>Bionectriaceae</taxon>
        <taxon>Clonostachys</taxon>
    </lineage>
</organism>
<comment type="caution">
    <text evidence="1">The sequence shown here is derived from an EMBL/GenBank/DDBJ whole genome shotgun (WGS) entry which is preliminary data.</text>
</comment>
<gene>
    <name evidence="1" type="ORF">CRV2_00005817</name>
</gene>
<evidence type="ECO:0000313" key="1">
    <source>
        <dbReference type="EMBL" id="CAG9946931.1"/>
    </source>
</evidence>
<protein>
    <submittedName>
        <fullName evidence="1">Uncharacterized protein</fullName>
    </submittedName>
</protein>
<reference evidence="1" key="1">
    <citation type="submission" date="2020-04" db="EMBL/GenBank/DDBJ databases">
        <authorList>
            <person name="Broberg M."/>
        </authorList>
    </citation>
    <scope>NUCLEOTIDE SEQUENCE</scope>
</reference>
<evidence type="ECO:0000313" key="2">
    <source>
        <dbReference type="Proteomes" id="UP000836387"/>
    </source>
</evidence>
<name>A0ACA9U0X7_BIOOC</name>
<dbReference type="EMBL" id="CADEHS020000010">
    <property type="protein sequence ID" value="CAG9946931.1"/>
    <property type="molecule type" value="Genomic_DNA"/>
</dbReference>
<dbReference type="Proteomes" id="UP000836387">
    <property type="component" value="Unassembled WGS sequence"/>
</dbReference>
<proteinExistence type="predicted"/>